<proteinExistence type="predicted"/>
<keyword evidence="1" id="KW-0812">Transmembrane</keyword>
<dbReference type="RefSeq" id="WP_324718175.1">
    <property type="nucleotide sequence ID" value="NZ_CP141615.1"/>
</dbReference>
<dbReference type="SUPFAM" id="SSF50156">
    <property type="entry name" value="PDZ domain-like"/>
    <property type="match status" value="1"/>
</dbReference>
<dbReference type="SMART" id="SM00228">
    <property type="entry name" value="PDZ"/>
    <property type="match status" value="1"/>
</dbReference>
<dbReference type="Proteomes" id="UP001332192">
    <property type="component" value="Chromosome"/>
</dbReference>
<keyword evidence="1" id="KW-0472">Membrane</keyword>
<name>A0ABZ1C235_9FIRM</name>
<dbReference type="Pfam" id="PF17820">
    <property type="entry name" value="PDZ_6"/>
    <property type="match status" value="1"/>
</dbReference>
<accession>A0ABZ1C235</accession>
<evidence type="ECO:0000259" key="2">
    <source>
        <dbReference type="PROSITE" id="PS50106"/>
    </source>
</evidence>
<feature type="transmembrane region" description="Helical" evidence="1">
    <location>
        <begin position="136"/>
        <end position="156"/>
    </location>
</feature>
<dbReference type="InterPro" id="IPR001478">
    <property type="entry name" value="PDZ"/>
</dbReference>
<dbReference type="InterPro" id="IPR036034">
    <property type="entry name" value="PDZ_sf"/>
</dbReference>
<evidence type="ECO:0000256" key="1">
    <source>
        <dbReference type="SAM" id="Phobius"/>
    </source>
</evidence>
<feature type="domain" description="PDZ" evidence="2">
    <location>
        <begin position="293"/>
        <end position="353"/>
    </location>
</feature>
<gene>
    <name evidence="3" type="ORF">U7230_03050</name>
</gene>
<sequence>MGDLLRLIGESLLGLIASPTALLLLSVVVWFVYVQAARSAAVEQYMFGVVRTSTRRQTLQALGMGLLGGALATALFVGLGITFDISFIDTWRILFLMALALALVQPRFMCFAYAGGLGSLASLVAALFGWRLGVDVPAVMALVGALHLVEALLVWLDGHISPTPLYIKQPDGQVVGGFALQKVWPLPFVAAVGFVVAREMVTGQTVPMPDWWPLFGPRTPVPAGHEMVFHLLPVVAGLGYGDFTVTRDPRVKARDSAGGLVLFSLLLLALALGARQVTALAWVAAIFSPLGHDLLIHWGRRREHGEPVFVSRDGVMVLDVLPNTPAAQMGLHPGDLIRAFNGQAVRNREELQAAMEPWSVDVELEVENRLGPSRGRRVVRYPGRVPPLGIVPAPEPDEPRYVTLQMSGPLQRWWRRLRRRLEGRPL</sequence>
<keyword evidence="4" id="KW-1185">Reference proteome</keyword>
<feature type="transmembrane region" description="Helical" evidence="1">
    <location>
        <begin position="58"/>
        <end position="79"/>
    </location>
</feature>
<reference evidence="3 4" key="1">
    <citation type="journal article" date="2024" name="Front. Microbiol.">
        <title>Novel thermophilic genera Geochorda gen. nov. and Carboxydochorda gen. nov. from the deep terrestrial subsurface reveal the ecophysiological diversity in the class Limnochordia.</title>
        <authorList>
            <person name="Karnachuk O.V."/>
            <person name="Lukina A.P."/>
            <person name="Avakyan M.R."/>
            <person name="Kadnikov V.V."/>
            <person name="Begmatov S."/>
            <person name="Beletsky A.V."/>
            <person name="Vlasova K.G."/>
            <person name="Novikov A.A."/>
            <person name="Shcherbakova V.A."/>
            <person name="Mardanov A.V."/>
            <person name="Ravin N.V."/>
        </authorList>
    </citation>
    <scope>NUCLEOTIDE SEQUENCE [LARGE SCALE GENOMIC DNA]</scope>
    <source>
        <strain evidence="3 4">L945</strain>
    </source>
</reference>
<feature type="transmembrane region" description="Helical" evidence="1">
    <location>
        <begin position="257"/>
        <end position="274"/>
    </location>
</feature>
<dbReference type="Gene3D" id="2.30.42.10">
    <property type="match status" value="1"/>
</dbReference>
<feature type="transmembrane region" description="Helical" evidence="1">
    <location>
        <begin position="111"/>
        <end position="130"/>
    </location>
</feature>
<dbReference type="InterPro" id="IPR041489">
    <property type="entry name" value="PDZ_6"/>
</dbReference>
<dbReference type="PROSITE" id="PS50106">
    <property type="entry name" value="PDZ"/>
    <property type="match status" value="1"/>
</dbReference>
<evidence type="ECO:0000313" key="3">
    <source>
        <dbReference type="EMBL" id="WRP18905.1"/>
    </source>
</evidence>
<keyword evidence="1" id="KW-1133">Transmembrane helix</keyword>
<evidence type="ECO:0000313" key="4">
    <source>
        <dbReference type="Proteomes" id="UP001332192"/>
    </source>
</evidence>
<organism evidence="3 4">
    <name type="scientific">Carboxydichorda subterranea</name>
    <dbReference type="NCBI Taxonomy" id="3109565"/>
    <lineage>
        <taxon>Bacteria</taxon>
        <taxon>Bacillati</taxon>
        <taxon>Bacillota</taxon>
        <taxon>Limnochordia</taxon>
        <taxon>Limnochordales</taxon>
        <taxon>Geochordaceae</taxon>
        <taxon>Carboxydichorda</taxon>
    </lineage>
</organism>
<feature type="transmembrane region" description="Helical" evidence="1">
    <location>
        <begin position="12"/>
        <end position="37"/>
    </location>
</feature>
<dbReference type="EMBL" id="CP141615">
    <property type="protein sequence ID" value="WRP18905.1"/>
    <property type="molecule type" value="Genomic_DNA"/>
</dbReference>
<protein>
    <submittedName>
        <fullName evidence="3">PDZ domain-containing protein</fullName>
    </submittedName>
</protein>